<organism evidence="2 3">
    <name type="scientific">Ambrosia artemisiifolia</name>
    <name type="common">Common ragweed</name>
    <dbReference type="NCBI Taxonomy" id="4212"/>
    <lineage>
        <taxon>Eukaryota</taxon>
        <taxon>Viridiplantae</taxon>
        <taxon>Streptophyta</taxon>
        <taxon>Embryophyta</taxon>
        <taxon>Tracheophyta</taxon>
        <taxon>Spermatophyta</taxon>
        <taxon>Magnoliopsida</taxon>
        <taxon>eudicotyledons</taxon>
        <taxon>Gunneridae</taxon>
        <taxon>Pentapetalae</taxon>
        <taxon>asterids</taxon>
        <taxon>campanulids</taxon>
        <taxon>Asterales</taxon>
        <taxon>Asteraceae</taxon>
        <taxon>Asteroideae</taxon>
        <taxon>Heliantheae alliance</taxon>
        <taxon>Heliantheae</taxon>
        <taxon>Ambrosia</taxon>
    </lineage>
</organism>
<dbReference type="Gene3D" id="1.10.560.10">
    <property type="entry name" value="GroEL-like equatorial domain"/>
    <property type="match status" value="1"/>
</dbReference>
<comment type="caution">
    <text evidence="2">The sequence shown here is derived from an EMBL/GenBank/DDBJ whole genome shotgun (WGS) entry which is preliminary data.</text>
</comment>
<feature type="region of interest" description="Disordered" evidence="1">
    <location>
        <begin position="1"/>
        <end position="21"/>
    </location>
</feature>
<evidence type="ECO:0000256" key="1">
    <source>
        <dbReference type="SAM" id="MobiDB-lite"/>
    </source>
</evidence>
<accession>A0AAD5BMM7</accession>
<evidence type="ECO:0000313" key="2">
    <source>
        <dbReference type="EMBL" id="KAI7726228.1"/>
    </source>
</evidence>
<dbReference type="SUPFAM" id="SSF48592">
    <property type="entry name" value="GroEL equatorial domain-like"/>
    <property type="match status" value="1"/>
</dbReference>
<sequence length="105" mass="11597">AVEPGGASGNSQQRPLTPAREFPETQYREFTGGDGTVHVGTHAGDPSLWCRERERERESVGDGTTILVLLGGAFLRDARLFVEDSVHPQNLRRSYRTSTIMAIQK</sequence>
<dbReference type="EMBL" id="JAMZMK010011726">
    <property type="protein sequence ID" value="KAI7726228.1"/>
    <property type="molecule type" value="Genomic_DNA"/>
</dbReference>
<reference evidence="2" key="1">
    <citation type="submission" date="2022-06" db="EMBL/GenBank/DDBJ databases">
        <title>Uncovering the hologenomic basis of an extraordinary plant invasion.</title>
        <authorList>
            <person name="Bieker V.C."/>
            <person name="Martin M.D."/>
            <person name="Gilbert T."/>
            <person name="Hodgins K."/>
            <person name="Battlay P."/>
            <person name="Petersen B."/>
            <person name="Wilson J."/>
        </authorList>
    </citation>
    <scope>NUCLEOTIDE SEQUENCE</scope>
    <source>
        <strain evidence="2">AA19_3_7</strain>
        <tissue evidence="2">Leaf</tissue>
    </source>
</reference>
<protein>
    <submittedName>
        <fullName evidence="2">Uncharacterized protein</fullName>
    </submittedName>
</protein>
<gene>
    <name evidence="2" type="ORF">M8C21_008572</name>
</gene>
<dbReference type="AlphaFoldDB" id="A0AAD5BMM7"/>
<dbReference type="InterPro" id="IPR027413">
    <property type="entry name" value="GROEL-like_equatorial_sf"/>
</dbReference>
<feature type="non-terminal residue" evidence="2">
    <location>
        <position position="105"/>
    </location>
</feature>
<keyword evidence="3" id="KW-1185">Reference proteome</keyword>
<evidence type="ECO:0000313" key="3">
    <source>
        <dbReference type="Proteomes" id="UP001206925"/>
    </source>
</evidence>
<dbReference type="Proteomes" id="UP001206925">
    <property type="component" value="Unassembled WGS sequence"/>
</dbReference>
<name>A0AAD5BMM7_AMBAR</name>
<feature type="non-terminal residue" evidence="2">
    <location>
        <position position="1"/>
    </location>
</feature>
<proteinExistence type="predicted"/>